<reference evidence="3" key="1">
    <citation type="submission" date="2025-08" db="UniProtKB">
        <authorList>
            <consortium name="Ensembl"/>
        </authorList>
    </citation>
    <scope>IDENTIFICATION</scope>
</reference>
<dbReference type="OMA" id="ENIFQYG"/>
<dbReference type="GeneTree" id="ENSGT00940000165245"/>
<evidence type="ECO:0000256" key="1">
    <source>
        <dbReference type="SAM" id="SignalP"/>
    </source>
</evidence>
<evidence type="ECO:0000259" key="2">
    <source>
        <dbReference type="PROSITE" id="PS51233"/>
    </source>
</evidence>
<reference evidence="3" key="2">
    <citation type="submission" date="2025-09" db="UniProtKB">
        <authorList>
            <consortium name="Ensembl"/>
        </authorList>
    </citation>
    <scope>IDENTIFICATION</scope>
</reference>
<feature type="signal peptide" evidence="1">
    <location>
        <begin position="1"/>
        <end position="19"/>
    </location>
</feature>
<sequence>MNVKQWMLVVCFLCSGTKYIPNTCRTFGSGVVQPFQGSGFYVRSNCPFTLTRLTHNRVECDVSIRRGKNGLLVQVEIIINKVRTVLQNGNILVEDQSVSLPYDHTYENIFQYGIYTRLRSSLLPLTVTWHTVPAGIDTLWVRTAIFIRKS</sequence>
<evidence type="ECO:0000313" key="4">
    <source>
        <dbReference type="Proteomes" id="UP000261340"/>
    </source>
</evidence>
<accession>A0A3Q0TCM1</accession>
<evidence type="ECO:0000313" key="3">
    <source>
        <dbReference type="Ensembl" id="ENSACIP00000029876.1"/>
    </source>
</evidence>
<dbReference type="AlphaFoldDB" id="A0A3Q0TCM1"/>
<dbReference type="STRING" id="61819.ENSACIP00000029876"/>
<proteinExistence type="predicted"/>
<protein>
    <recommendedName>
        <fullName evidence="2">VWFD domain-containing protein</fullName>
    </recommendedName>
</protein>
<keyword evidence="4" id="KW-1185">Reference proteome</keyword>
<organism evidence="3 4">
    <name type="scientific">Amphilophus citrinellus</name>
    <name type="common">Midas cichlid</name>
    <name type="synonym">Cichlasoma citrinellum</name>
    <dbReference type="NCBI Taxonomy" id="61819"/>
    <lineage>
        <taxon>Eukaryota</taxon>
        <taxon>Metazoa</taxon>
        <taxon>Chordata</taxon>
        <taxon>Craniata</taxon>
        <taxon>Vertebrata</taxon>
        <taxon>Euteleostomi</taxon>
        <taxon>Actinopterygii</taxon>
        <taxon>Neopterygii</taxon>
        <taxon>Teleostei</taxon>
        <taxon>Neoteleostei</taxon>
        <taxon>Acanthomorphata</taxon>
        <taxon>Ovalentaria</taxon>
        <taxon>Cichlomorphae</taxon>
        <taxon>Cichliformes</taxon>
        <taxon>Cichlidae</taxon>
        <taxon>New World cichlids</taxon>
        <taxon>Cichlasomatinae</taxon>
        <taxon>Heroini</taxon>
        <taxon>Amphilophus</taxon>
    </lineage>
</organism>
<dbReference type="Pfam" id="PF00094">
    <property type="entry name" value="VWD"/>
    <property type="match status" value="1"/>
</dbReference>
<feature type="domain" description="VWFD" evidence="2">
    <location>
        <begin position="22"/>
        <end position="150"/>
    </location>
</feature>
<dbReference type="PROSITE" id="PS51233">
    <property type="entry name" value="VWFD"/>
    <property type="match status" value="1"/>
</dbReference>
<feature type="chain" id="PRO_5018523114" description="VWFD domain-containing protein" evidence="1">
    <location>
        <begin position="20"/>
        <end position="150"/>
    </location>
</feature>
<keyword evidence="1" id="KW-0732">Signal</keyword>
<name>A0A3Q0TCM1_AMPCI</name>
<dbReference type="Proteomes" id="UP000261340">
    <property type="component" value="Unplaced"/>
</dbReference>
<dbReference type="Ensembl" id="ENSACIT00000030658.1">
    <property type="protein sequence ID" value="ENSACIP00000029876.1"/>
    <property type="gene ID" value="ENSACIG00000023125.1"/>
</dbReference>
<dbReference type="InterPro" id="IPR001846">
    <property type="entry name" value="VWF_type-D"/>
</dbReference>